<feature type="domain" description="UNC-45/Cro1/She4 central" evidence="3">
    <location>
        <begin position="26"/>
        <end position="182"/>
    </location>
</feature>
<dbReference type="Proteomes" id="UP001556367">
    <property type="component" value="Unassembled WGS sequence"/>
</dbReference>
<proteinExistence type="predicted"/>
<dbReference type="InterPro" id="IPR024660">
    <property type="entry name" value="UCS_central_dom"/>
</dbReference>
<evidence type="ECO:0000313" key="4">
    <source>
        <dbReference type="EMBL" id="KAL0951616.1"/>
    </source>
</evidence>
<evidence type="ECO:0000259" key="3">
    <source>
        <dbReference type="Pfam" id="PF11701"/>
    </source>
</evidence>
<gene>
    <name evidence="4" type="ORF">HGRIS_008297</name>
</gene>
<organism evidence="4 5">
    <name type="scientific">Hohenbuehelia grisea</name>
    <dbReference type="NCBI Taxonomy" id="104357"/>
    <lineage>
        <taxon>Eukaryota</taxon>
        <taxon>Fungi</taxon>
        <taxon>Dikarya</taxon>
        <taxon>Basidiomycota</taxon>
        <taxon>Agaricomycotina</taxon>
        <taxon>Agaricomycetes</taxon>
        <taxon>Agaricomycetidae</taxon>
        <taxon>Agaricales</taxon>
        <taxon>Pleurotineae</taxon>
        <taxon>Pleurotaceae</taxon>
        <taxon>Hohenbuehelia</taxon>
    </lineage>
</organism>
<dbReference type="Pfam" id="PF11701">
    <property type="entry name" value="UNC45-central"/>
    <property type="match status" value="1"/>
</dbReference>
<protein>
    <recommendedName>
        <fullName evidence="3">UNC-45/Cro1/She4 central domain-containing protein</fullName>
    </recommendedName>
</protein>
<keyword evidence="5" id="KW-1185">Reference proteome</keyword>
<comment type="caution">
    <text evidence="4">The sequence shown here is derived from an EMBL/GenBank/DDBJ whole genome shotgun (WGS) entry which is preliminary data.</text>
</comment>
<evidence type="ECO:0000313" key="5">
    <source>
        <dbReference type="Proteomes" id="UP001556367"/>
    </source>
</evidence>
<sequence length="666" mass="71360">MSLDGLLKKTSDSKPQSLLPDELTYILDTFLPSNPSTDRTKAYLVLTAFCQGVRASNKQLPNHATESLTRIFGPPTVSRITDLDESRSLSGISFLTALFQVDWEPAAAIFQQDGVYDAVLDNVDVSPSPSMSLNVAHLLGQAVGHKPLRSIMTSQATEWLKISSRQATDTSLRTAAAVASVKYFMGLARDSETTPAESQPQVSPTPHGELTALLKSIIVDQGNPASVPDAVEGLAYLSTDPNVKEELSSDSTFLSRLFALVPRKKKAASVIEAEEQRSTLLYGVLSIVTQICSYRPRLTEEQAQIEKLRGMAKGKKASTREAVLTDDEHVKRRVHRMVAAGVIDVLVSASAPGVDTPGVRASIGSTMLYVVEDKENRGKVLQGGGAKALTQIIKRALSDHPKSNPSLDPGQLAAIQALAKLAITASPVQVFGPNEGAMYDAIRPFSVLLQQTSSSLLQRFEALMALTNLASQSAELSSRISAADGLMNRVEFLMLEEHPLVRRAATELVCNLIAGSDSVFERYGALGSSSKLQILVALSDVEDLPTRLAASGALATVTISEIACQHLVQLQLEKNRVLPILTQLIDATVVGDDDKDAKPHPGLIHRGVICVRNLLLSIKDSATKPEIIAQADAAGLTKALQKTLEGSVDAAIANPATETLAFLRNQ</sequence>
<dbReference type="SUPFAM" id="SSF48371">
    <property type="entry name" value="ARM repeat"/>
    <property type="match status" value="1"/>
</dbReference>
<keyword evidence="2" id="KW-0963">Cytoplasm</keyword>
<comment type="subcellular location">
    <subcellularLocation>
        <location evidence="1">Cytoplasm</location>
    </subcellularLocation>
</comment>
<evidence type="ECO:0000256" key="2">
    <source>
        <dbReference type="ARBA" id="ARBA00022490"/>
    </source>
</evidence>
<dbReference type="PANTHER" id="PTHR45994:SF1">
    <property type="entry name" value="FI21225P1"/>
    <property type="match status" value="1"/>
</dbReference>
<dbReference type="EMBL" id="JASNQZ010000011">
    <property type="protein sequence ID" value="KAL0951616.1"/>
    <property type="molecule type" value="Genomic_DNA"/>
</dbReference>
<dbReference type="InterPro" id="IPR011989">
    <property type="entry name" value="ARM-like"/>
</dbReference>
<dbReference type="PANTHER" id="PTHR45994">
    <property type="entry name" value="FI21225P1"/>
    <property type="match status" value="1"/>
</dbReference>
<evidence type="ECO:0000256" key="1">
    <source>
        <dbReference type="ARBA" id="ARBA00004496"/>
    </source>
</evidence>
<dbReference type="Gene3D" id="1.25.10.10">
    <property type="entry name" value="Leucine-rich Repeat Variant"/>
    <property type="match status" value="1"/>
</dbReference>
<dbReference type="InterPro" id="IPR016024">
    <property type="entry name" value="ARM-type_fold"/>
</dbReference>
<accession>A0ABR3J7J0</accession>
<reference evidence="5" key="1">
    <citation type="submission" date="2024-06" db="EMBL/GenBank/DDBJ databases">
        <title>Multi-omics analyses provide insights into the biosynthesis of the anticancer antibiotic pleurotin in Hohenbuehelia grisea.</title>
        <authorList>
            <person name="Weaver J.A."/>
            <person name="Alberti F."/>
        </authorList>
    </citation>
    <scope>NUCLEOTIDE SEQUENCE [LARGE SCALE GENOMIC DNA]</scope>
    <source>
        <strain evidence="5">T-177</strain>
    </source>
</reference>
<name>A0ABR3J7J0_9AGAR</name>